<feature type="domain" description="DUF6589" evidence="1">
    <location>
        <begin position="280"/>
        <end position="388"/>
    </location>
</feature>
<proteinExistence type="predicted"/>
<reference evidence="2" key="1">
    <citation type="submission" date="2016-04" db="EMBL/GenBank/DDBJ databases">
        <authorList>
            <person name="Nguyen H.D."/>
            <person name="Samba Siva P."/>
            <person name="Cullis J."/>
            <person name="Levesque C.A."/>
            <person name="Hambleton S."/>
        </authorList>
    </citation>
    <scope>NUCLEOTIDE SEQUENCE</scope>
    <source>
        <strain evidence="2">DAOMC 236416</strain>
    </source>
</reference>
<organism evidence="2 3">
    <name type="scientific">Tilletia indica</name>
    <dbReference type="NCBI Taxonomy" id="43049"/>
    <lineage>
        <taxon>Eukaryota</taxon>
        <taxon>Fungi</taxon>
        <taxon>Dikarya</taxon>
        <taxon>Basidiomycota</taxon>
        <taxon>Ustilaginomycotina</taxon>
        <taxon>Exobasidiomycetes</taxon>
        <taxon>Tilletiales</taxon>
        <taxon>Tilletiaceae</taxon>
        <taxon>Tilletia</taxon>
    </lineage>
</organism>
<dbReference type="InterPro" id="IPR046496">
    <property type="entry name" value="DUF6589"/>
</dbReference>
<evidence type="ECO:0000313" key="2">
    <source>
        <dbReference type="EMBL" id="KAE8244354.1"/>
    </source>
</evidence>
<protein>
    <recommendedName>
        <fullName evidence="1">DUF6589 domain-containing protein</fullName>
    </recommendedName>
</protein>
<reference evidence="2" key="2">
    <citation type="journal article" date="2019" name="IMA Fungus">
        <title>Genome sequencing and comparison of five Tilletia species to identify candidate genes for the detection of regulated species infecting wheat.</title>
        <authorList>
            <person name="Nguyen H.D.T."/>
            <person name="Sultana T."/>
            <person name="Kesanakurti P."/>
            <person name="Hambleton S."/>
        </authorList>
    </citation>
    <scope>NUCLEOTIDE SEQUENCE</scope>
    <source>
        <strain evidence="2">DAOMC 236416</strain>
    </source>
</reference>
<dbReference type="AlphaFoldDB" id="A0A8T8SQE2"/>
<dbReference type="Pfam" id="PF20231">
    <property type="entry name" value="DUF6589"/>
    <property type="match status" value="1"/>
</dbReference>
<dbReference type="EMBL" id="LWDF02000668">
    <property type="protein sequence ID" value="KAE8244354.1"/>
    <property type="molecule type" value="Genomic_DNA"/>
</dbReference>
<comment type="caution">
    <text evidence="2">The sequence shown here is derived from an EMBL/GenBank/DDBJ whole genome shotgun (WGS) entry which is preliminary data.</text>
</comment>
<gene>
    <name evidence="2" type="ORF">A4X13_0g6655</name>
</gene>
<evidence type="ECO:0000313" key="3">
    <source>
        <dbReference type="Proteomes" id="UP000077521"/>
    </source>
</evidence>
<sequence length="389" mass="43340">MIGVFLLFQQAPASVHCMLQHLGISISRQRSIDPLRQFNEKSLLRARALTADTSRVKVLLFDNVDIYIRTFQQNILHSNILLNLAMRTLLVLPASFHQSDVSSEHLKTLRQARRLTMENLAGPESGNFMDQLCRIQVAESLLVISSRQSRAPQKKKVVEIVREDLKCLRASHSLLCLAPEATTTIALPLLDVDEGSTEGVAELLEDSALLLGVLESSSSTDIESTSASNFDVAATAPEVSIGVQESIETVPVCDDVQSMSTESSVEYCLPPRLTSVLETDGILLAVADLKSHRTVESAQSIRSQHDTKEERLEYVQSLFAPWHLVLNWVYAIFKAHFAKEGVGQDVALERCRDALRRSRTLLREEEPSFTEAWTLIKDVFAGRVQNAFQ</sequence>
<dbReference type="Proteomes" id="UP000077521">
    <property type="component" value="Unassembled WGS sequence"/>
</dbReference>
<keyword evidence="3" id="KW-1185">Reference proteome</keyword>
<name>A0A8T8SQE2_9BASI</name>
<evidence type="ECO:0000259" key="1">
    <source>
        <dbReference type="Pfam" id="PF20231"/>
    </source>
</evidence>
<accession>A0A8T8SQE2</accession>